<dbReference type="VEuPathDB" id="FungiDB:MSYG_2420"/>
<evidence type="ECO:0000313" key="1">
    <source>
        <dbReference type="EMBL" id="SHO78078.1"/>
    </source>
</evidence>
<proteinExistence type="predicted"/>
<dbReference type="Proteomes" id="UP000186303">
    <property type="component" value="Chromosome 3"/>
</dbReference>
<dbReference type="EMBL" id="LT671823">
    <property type="protein sequence ID" value="SHO78078.1"/>
    <property type="molecule type" value="Genomic_DNA"/>
</dbReference>
<gene>
    <name evidence="1" type="ORF">MSYG_2420</name>
</gene>
<reference evidence="2" key="1">
    <citation type="journal article" date="2017" name="Nucleic Acids Res.">
        <title>Proteogenomics produces comprehensive and highly accurate protein-coding gene annotation in a complete genome assembly of Malassezia sympodialis.</title>
        <authorList>
            <person name="Zhu Y."/>
            <person name="Engstroem P.G."/>
            <person name="Tellgren-Roth C."/>
            <person name="Baudo C.D."/>
            <person name="Kennell J.C."/>
            <person name="Sun S."/>
            <person name="Billmyre R.B."/>
            <person name="Schroeder M.S."/>
            <person name="Andersson A."/>
            <person name="Holm T."/>
            <person name="Sigurgeirsson B."/>
            <person name="Wu G."/>
            <person name="Sankaranarayanan S.R."/>
            <person name="Siddharthan R."/>
            <person name="Sanyal K."/>
            <person name="Lundeberg J."/>
            <person name="Nystedt B."/>
            <person name="Boekhout T."/>
            <person name="Dawson T.L. Jr."/>
            <person name="Heitman J."/>
            <person name="Scheynius A."/>
            <person name="Lehtioe J."/>
        </authorList>
    </citation>
    <scope>NUCLEOTIDE SEQUENCE [LARGE SCALE GENOMIC DNA]</scope>
    <source>
        <strain evidence="2">ATCC 42132</strain>
    </source>
</reference>
<protein>
    <submittedName>
        <fullName evidence="1">Uncharacterized protein</fullName>
    </submittedName>
</protein>
<dbReference type="OrthoDB" id="3357126at2759"/>
<evidence type="ECO:0000313" key="2">
    <source>
        <dbReference type="Proteomes" id="UP000186303"/>
    </source>
</evidence>
<dbReference type="AlphaFoldDB" id="A0A1M8A6T4"/>
<name>A0A1M8A6T4_MALS4</name>
<sequence length="158" mass="17076">MPAPDASADAVQQKSHILHAHEKGAAVRRAILSCLESSLSVVQALSATGEKQGVRALLRERDALAMQILQTQREIDYTRAKSASYLDELQDLRTWVAQRLNENRSGPVPNVPSQISLLRGVLTYTARASGIPWWNDPDLCACVLAMDGDLGPSGGSLT</sequence>
<organism evidence="1 2">
    <name type="scientific">Malassezia sympodialis (strain ATCC 42132)</name>
    <name type="common">Atopic eczema-associated yeast</name>
    <dbReference type="NCBI Taxonomy" id="1230383"/>
    <lineage>
        <taxon>Eukaryota</taxon>
        <taxon>Fungi</taxon>
        <taxon>Dikarya</taxon>
        <taxon>Basidiomycota</taxon>
        <taxon>Ustilaginomycotina</taxon>
        <taxon>Malasseziomycetes</taxon>
        <taxon>Malasseziales</taxon>
        <taxon>Malasseziaceae</taxon>
        <taxon>Malassezia</taxon>
    </lineage>
</organism>
<accession>A0A1M8A6T4</accession>
<keyword evidence="2" id="KW-1185">Reference proteome</keyword>